<dbReference type="GO" id="GO:0009251">
    <property type="term" value="P:glucan catabolic process"/>
    <property type="evidence" value="ECO:0007669"/>
    <property type="project" value="TreeGrafter"/>
</dbReference>
<dbReference type="GO" id="GO:0005576">
    <property type="term" value="C:extracellular region"/>
    <property type="evidence" value="ECO:0007669"/>
    <property type="project" value="TreeGrafter"/>
</dbReference>
<accession>A0A9P7JIC3</accession>
<dbReference type="Proteomes" id="UP000807769">
    <property type="component" value="Unassembled WGS sequence"/>
</dbReference>
<dbReference type="OrthoDB" id="1887033at2759"/>
<protein>
    <submittedName>
        <fullName evidence="5">Glycoside hydrolase superfamily</fullName>
    </submittedName>
</protein>
<dbReference type="SUPFAM" id="SSF51445">
    <property type="entry name" value="(Trans)glycosidases"/>
    <property type="match status" value="1"/>
</dbReference>
<comment type="caution">
    <text evidence="5">The sequence shown here is derived from an EMBL/GenBank/DDBJ whole genome shotgun (WGS) entry which is preliminary data.</text>
</comment>
<dbReference type="Gene3D" id="3.20.20.80">
    <property type="entry name" value="Glycosidases"/>
    <property type="match status" value="2"/>
</dbReference>
<dbReference type="PANTHER" id="PTHR31297:SF43">
    <property type="entry name" value="GLUCAN 1,3-BETA-GLUCOSIDASE 3"/>
    <property type="match status" value="1"/>
</dbReference>
<evidence type="ECO:0000313" key="5">
    <source>
        <dbReference type="EMBL" id="KAG1823741.1"/>
    </source>
</evidence>
<dbReference type="RefSeq" id="XP_041197801.1">
    <property type="nucleotide sequence ID" value="XM_041339396.1"/>
</dbReference>
<dbReference type="EMBL" id="JABBWG010000004">
    <property type="protein sequence ID" value="KAG1823741.1"/>
    <property type="molecule type" value="Genomic_DNA"/>
</dbReference>
<dbReference type="InterPro" id="IPR050386">
    <property type="entry name" value="Glycosyl_hydrolase_5"/>
</dbReference>
<dbReference type="PANTHER" id="PTHR31297">
    <property type="entry name" value="GLUCAN ENDO-1,6-BETA-GLUCOSIDASE B"/>
    <property type="match status" value="1"/>
</dbReference>
<organism evidence="5 6">
    <name type="scientific">Suillus subaureus</name>
    <dbReference type="NCBI Taxonomy" id="48587"/>
    <lineage>
        <taxon>Eukaryota</taxon>
        <taxon>Fungi</taxon>
        <taxon>Dikarya</taxon>
        <taxon>Basidiomycota</taxon>
        <taxon>Agaricomycotina</taxon>
        <taxon>Agaricomycetes</taxon>
        <taxon>Agaricomycetidae</taxon>
        <taxon>Boletales</taxon>
        <taxon>Suillineae</taxon>
        <taxon>Suillaceae</taxon>
        <taxon>Suillus</taxon>
    </lineage>
</organism>
<evidence type="ECO:0000313" key="6">
    <source>
        <dbReference type="Proteomes" id="UP000807769"/>
    </source>
</evidence>
<feature type="region of interest" description="Disordered" evidence="4">
    <location>
        <begin position="1"/>
        <end position="25"/>
    </location>
</feature>
<dbReference type="GO" id="GO:0046557">
    <property type="term" value="F:glucan endo-1,6-beta-glucosidase activity"/>
    <property type="evidence" value="ECO:0007669"/>
    <property type="project" value="TreeGrafter"/>
</dbReference>
<comment type="similarity">
    <text evidence="1">Belongs to the glycosyl hydrolase 5 (cellulase A) family.</text>
</comment>
<gene>
    <name evidence="5" type="ORF">BJ212DRAFT_1476616</name>
</gene>
<dbReference type="InterPro" id="IPR017853">
    <property type="entry name" value="GH"/>
</dbReference>
<keyword evidence="2 5" id="KW-0378">Hydrolase</keyword>
<evidence type="ECO:0000256" key="2">
    <source>
        <dbReference type="ARBA" id="ARBA00022801"/>
    </source>
</evidence>
<dbReference type="GeneID" id="64633412"/>
<dbReference type="GO" id="GO:0009986">
    <property type="term" value="C:cell surface"/>
    <property type="evidence" value="ECO:0007669"/>
    <property type="project" value="TreeGrafter"/>
</dbReference>
<evidence type="ECO:0000256" key="1">
    <source>
        <dbReference type="ARBA" id="ARBA00005641"/>
    </source>
</evidence>
<dbReference type="AlphaFoldDB" id="A0A9P7JIC3"/>
<reference evidence="5" key="1">
    <citation type="journal article" date="2020" name="New Phytol.">
        <title>Comparative genomics reveals dynamic genome evolution in host specialist ectomycorrhizal fungi.</title>
        <authorList>
            <person name="Lofgren L.A."/>
            <person name="Nguyen N.H."/>
            <person name="Vilgalys R."/>
            <person name="Ruytinx J."/>
            <person name="Liao H.L."/>
            <person name="Branco S."/>
            <person name="Kuo A."/>
            <person name="LaButti K."/>
            <person name="Lipzen A."/>
            <person name="Andreopoulos W."/>
            <person name="Pangilinan J."/>
            <person name="Riley R."/>
            <person name="Hundley H."/>
            <person name="Na H."/>
            <person name="Barry K."/>
            <person name="Grigoriev I.V."/>
            <person name="Stajich J.E."/>
            <person name="Kennedy P.G."/>
        </authorList>
    </citation>
    <scope>NUCLEOTIDE SEQUENCE</scope>
    <source>
        <strain evidence="5">MN1</strain>
    </source>
</reference>
<evidence type="ECO:0000256" key="3">
    <source>
        <dbReference type="ARBA" id="ARBA00023295"/>
    </source>
</evidence>
<proteinExistence type="inferred from homology"/>
<name>A0A9P7JIC3_9AGAM</name>
<keyword evidence="6" id="KW-1185">Reference proteome</keyword>
<evidence type="ECO:0000256" key="4">
    <source>
        <dbReference type="SAM" id="MobiDB-lite"/>
    </source>
</evidence>
<sequence length="432" mass="48985">MWSFISRLRRGSKTESGPGLQEALQESPQQRLYRYRKQRGVNLGSWFVLERWVSESPFQGAAGSGQSDLDVAKGLHAKQVLEQHWDSWITSTDFEWLAARGINTVRIPIGYYHICALDPSILTRTDFDGLQHVFEGAWSRLVAAVITAQSFGIGVLFDLHAAPGKQNKDSHSGTSSPVISFFNGKFNMQLAIRALRMLVTQLIALRAHDSTFNNIVGVQLLNEPYPSSHETLYNWLFARYGDEHQERASYIRAQLDLFELYCAGSFFWTYKKEFSGDQGWSFRDAVENGVFPEVVGMIPVKDYVGLSAEINARKVSARNVALGQHVSYWARFPSYYEHWRFEAGFDQGWVVAYDFFTFDRAGQPTVSELGFKGCIAKRKAQDHIRENGRSNNIWEFGECTIQGGFPFWVLPPLGRQHDIPAISISLSVKSQI</sequence>
<keyword evidence="3" id="KW-0326">Glycosidase</keyword>